<dbReference type="eggNOG" id="ENOG502ZY62">
    <property type="taxonomic scope" value="Bacteria"/>
</dbReference>
<accession>K0Q4U5</accession>
<organism evidence="1 2">
    <name type="scientific">Rhizobium mesoamericanum STM3625</name>
    <dbReference type="NCBI Taxonomy" id="1211777"/>
    <lineage>
        <taxon>Bacteria</taxon>
        <taxon>Pseudomonadati</taxon>
        <taxon>Pseudomonadota</taxon>
        <taxon>Alphaproteobacteria</taxon>
        <taxon>Hyphomicrobiales</taxon>
        <taxon>Rhizobiaceae</taxon>
        <taxon>Rhizobium/Agrobacterium group</taxon>
        <taxon>Rhizobium</taxon>
    </lineage>
</organism>
<gene>
    <name evidence="1" type="ORF">BN77_p30053</name>
</gene>
<protein>
    <submittedName>
        <fullName evidence="1">Uncharacterized protein</fullName>
    </submittedName>
</protein>
<reference evidence="1 2" key="1">
    <citation type="journal article" date="2013" name="Genome Announc.">
        <title>Draft Genome Sequence of Rhizobium mesoamericanum STM3625, a Nitrogen-Fixing Symbiont of Mimosa pudica Isolated in French Guiana (South America).</title>
        <authorList>
            <person name="Moulin L."/>
            <person name="Mornico D."/>
            <person name="Melkonian R."/>
            <person name="Klonowska A."/>
        </authorList>
    </citation>
    <scope>NUCLEOTIDE SEQUENCE [LARGE SCALE GENOMIC DNA]</scope>
    <source>
        <strain evidence="1 2">STM3625</strain>
    </source>
</reference>
<dbReference type="AlphaFoldDB" id="K0Q4U5"/>
<evidence type="ECO:0000313" key="1">
    <source>
        <dbReference type="EMBL" id="CCM79627.1"/>
    </source>
</evidence>
<proteinExistence type="predicted"/>
<dbReference type="Proteomes" id="UP000009319">
    <property type="component" value="Unassembled WGS sequence"/>
</dbReference>
<evidence type="ECO:0000313" key="2">
    <source>
        <dbReference type="Proteomes" id="UP000009319"/>
    </source>
</evidence>
<comment type="caution">
    <text evidence="1">The sequence shown here is derived from an EMBL/GenBank/DDBJ whole genome shotgun (WGS) entry which is preliminary data.</text>
</comment>
<dbReference type="HOGENOM" id="CLU_1884102_0_0_5"/>
<name>K0Q4U5_9HYPH</name>
<keyword evidence="2" id="KW-1185">Reference proteome</keyword>
<dbReference type="EMBL" id="CANI01000052">
    <property type="protein sequence ID" value="CCM79627.1"/>
    <property type="molecule type" value="Genomic_DNA"/>
</dbReference>
<sequence>MQMLLVGRALSLIGMLQPVRRDATWRRRNFPRRFLRLLAGSKFSHRQVLHIRSGLARCISPFRSAFDPRDNAIDKEIHMQQLAQFLAATGRRLGALNKVISHFFRKGKLALKIAVKIPLFVEIEVSFETDWNRRR</sequence>
<dbReference type="STRING" id="1211777.BN77_p30053"/>